<gene>
    <name evidence="11" type="ORF">FRX31_003538</name>
</gene>
<dbReference type="GO" id="GO:0004497">
    <property type="term" value="F:monooxygenase activity"/>
    <property type="evidence" value="ECO:0007669"/>
    <property type="project" value="UniProtKB-KW"/>
</dbReference>
<feature type="non-terminal residue" evidence="11">
    <location>
        <position position="128"/>
    </location>
</feature>
<evidence type="ECO:0000256" key="4">
    <source>
        <dbReference type="ARBA" id="ARBA00022692"/>
    </source>
</evidence>
<accession>A0A7J6XDC7</accession>
<keyword evidence="4" id="KW-0812">Transmembrane</keyword>
<dbReference type="GO" id="GO:0020037">
    <property type="term" value="F:heme binding"/>
    <property type="evidence" value="ECO:0007669"/>
    <property type="project" value="InterPro"/>
</dbReference>
<keyword evidence="7" id="KW-0560">Oxidoreductase</keyword>
<reference evidence="11 12" key="1">
    <citation type="submission" date="2020-06" db="EMBL/GenBank/DDBJ databases">
        <title>Transcriptomic and genomic resources for Thalictrum thalictroides and T. hernandezii: Facilitating candidate gene discovery in an emerging model plant lineage.</title>
        <authorList>
            <person name="Arias T."/>
            <person name="Riano-Pachon D.M."/>
            <person name="Di Stilio V.S."/>
        </authorList>
    </citation>
    <scope>NUCLEOTIDE SEQUENCE [LARGE SCALE GENOMIC DNA]</scope>
    <source>
        <strain evidence="12">cv. WT478/WT964</strain>
        <tissue evidence="11">Leaves</tissue>
    </source>
</reference>
<keyword evidence="3" id="KW-0349">Heme</keyword>
<evidence type="ECO:0000256" key="6">
    <source>
        <dbReference type="ARBA" id="ARBA00022989"/>
    </source>
</evidence>
<comment type="caution">
    <text evidence="11">The sequence shown here is derived from an EMBL/GenBank/DDBJ whole genome shotgun (WGS) entry which is preliminary data.</text>
</comment>
<comment type="similarity">
    <text evidence="2">Belongs to the cytochrome P450 family.</text>
</comment>
<evidence type="ECO:0000256" key="1">
    <source>
        <dbReference type="ARBA" id="ARBA00004370"/>
    </source>
</evidence>
<dbReference type="GO" id="GO:0005506">
    <property type="term" value="F:iron ion binding"/>
    <property type="evidence" value="ECO:0007669"/>
    <property type="project" value="InterPro"/>
</dbReference>
<dbReference type="PANTHER" id="PTHR24282:SF211">
    <property type="entry name" value="CYTOCHROME P450-RELATED"/>
    <property type="match status" value="1"/>
</dbReference>
<dbReference type="PANTHER" id="PTHR24282">
    <property type="entry name" value="CYTOCHROME P450 FAMILY MEMBER"/>
    <property type="match status" value="1"/>
</dbReference>
<name>A0A7J6XDC7_THATH</name>
<keyword evidence="12" id="KW-1185">Reference proteome</keyword>
<proteinExistence type="inferred from homology"/>
<dbReference type="InterPro" id="IPR050665">
    <property type="entry name" value="Cytochrome_P450_Monooxygen"/>
</dbReference>
<protein>
    <submittedName>
        <fullName evidence="11">Cytochrome p450</fullName>
    </submittedName>
</protein>
<keyword evidence="8" id="KW-0408">Iron</keyword>
<evidence type="ECO:0000256" key="10">
    <source>
        <dbReference type="ARBA" id="ARBA00023136"/>
    </source>
</evidence>
<dbReference type="InterPro" id="IPR036396">
    <property type="entry name" value="Cyt_P450_sf"/>
</dbReference>
<keyword evidence="10" id="KW-0472">Membrane</keyword>
<evidence type="ECO:0000256" key="5">
    <source>
        <dbReference type="ARBA" id="ARBA00022723"/>
    </source>
</evidence>
<comment type="subcellular location">
    <subcellularLocation>
        <location evidence="1">Membrane</location>
    </subcellularLocation>
</comment>
<evidence type="ECO:0000256" key="3">
    <source>
        <dbReference type="ARBA" id="ARBA00022617"/>
    </source>
</evidence>
<dbReference type="GO" id="GO:0016020">
    <property type="term" value="C:membrane"/>
    <property type="evidence" value="ECO:0007669"/>
    <property type="project" value="UniProtKB-SubCell"/>
</dbReference>
<dbReference type="EMBL" id="JABWDY010002135">
    <property type="protein sequence ID" value="KAF5206875.1"/>
    <property type="molecule type" value="Genomic_DNA"/>
</dbReference>
<evidence type="ECO:0000256" key="2">
    <source>
        <dbReference type="ARBA" id="ARBA00010617"/>
    </source>
</evidence>
<sequence length="128" mass="14050">NFESAQSVIEASAVVAAILQGIHTVFDAVALDYQSVTVIVDATAAATPAVHEDIVVSTLKMLEKWEGKDEFEMEVHKELHNLSADIISRTAFGSSFEEGKQVFLLQEDQMHLVSLALRSVYIPGFRSN</sequence>
<dbReference type="AlphaFoldDB" id="A0A7J6XDC7"/>
<keyword evidence="9" id="KW-0503">Monooxygenase</keyword>
<dbReference type="SUPFAM" id="SSF48264">
    <property type="entry name" value="Cytochrome P450"/>
    <property type="match status" value="1"/>
</dbReference>
<dbReference type="Gene3D" id="1.20.120.990">
    <property type="entry name" value="Glycosyltransferase family 88, C-terminal domain"/>
    <property type="match status" value="1"/>
</dbReference>
<evidence type="ECO:0000256" key="7">
    <source>
        <dbReference type="ARBA" id="ARBA00023002"/>
    </source>
</evidence>
<dbReference type="OrthoDB" id="1470350at2759"/>
<keyword evidence="5" id="KW-0479">Metal-binding</keyword>
<evidence type="ECO:0000313" key="12">
    <source>
        <dbReference type="Proteomes" id="UP000554482"/>
    </source>
</evidence>
<organism evidence="11 12">
    <name type="scientific">Thalictrum thalictroides</name>
    <name type="common">Rue-anemone</name>
    <name type="synonym">Anemone thalictroides</name>
    <dbReference type="NCBI Taxonomy" id="46969"/>
    <lineage>
        <taxon>Eukaryota</taxon>
        <taxon>Viridiplantae</taxon>
        <taxon>Streptophyta</taxon>
        <taxon>Embryophyta</taxon>
        <taxon>Tracheophyta</taxon>
        <taxon>Spermatophyta</taxon>
        <taxon>Magnoliopsida</taxon>
        <taxon>Ranunculales</taxon>
        <taxon>Ranunculaceae</taxon>
        <taxon>Thalictroideae</taxon>
        <taxon>Thalictrum</taxon>
    </lineage>
</organism>
<dbReference type="Proteomes" id="UP000554482">
    <property type="component" value="Unassembled WGS sequence"/>
</dbReference>
<keyword evidence="6" id="KW-1133">Transmembrane helix</keyword>
<evidence type="ECO:0000256" key="8">
    <source>
        <dbReference type="ARBA" id="ARBA00023004"/>
    </source>
</evidence>
<evidence type="ECO:0000256" key="9">
    <source>
        <dbReference type="ARBA" id="ARBA00023033"/>
    </source>
</evidence>
<evidence type="ECO:0000313" key="11">
    <source>
        <dbReference type="EMBL" id="KAF5206875.1"/>
    </source>
</evidence>
<dbReference type="GO" id="GO:0016705">
    <property type="term" value="F:oxidoreductase activity, acting on paired donors, with incorporation or reduction of molecular oxygen"/>
    <property type="evidence" value="ECO:0007669"/>
    <property type="project" value="InterPro"/>
</dbReference>